<comment type="catalytic activity">
    <reaction evidence="8">
        <text>(sulfur carrier)-H + L-cysteine = (sulfur carrier)-SH + L-alanine</text>
        <dbReference type="Rhea" id="RHEA:43892"/>
        <dbReference type="Rhea" id="RHEA-COMP:14737"/>
        <dbReference type="Rhea" id="RHEA-COMP:14739"/>
        <dbReference type="ChEBI" id="CHEBI:29917"/>
        <dbReference type="ChEBI" id="CHEBI:35235"/>
        <dbReference type="ChEBI" id="CHEBI:57972"/>
        <dbReference type="ChEBI" id="CHEBI:64428"/>
        <dbReference type="EC" id="2.8.1.7"/>
    </reaction>
</comment>
<dbReference type="InterPro" id="IPR015421">
    <property type="entry name" value="PyrdxlP-dep_Trfase_major"/>
</dbReference>
<name>A0A060JM70_9MICO</name>
<keyword evidence="6" id="KW-0408">Iron</keyword>
<evidence type="ECO:0000313" key="11">
    <source>
        <dbReference type="Proteomes" id="UP000067708"/>
    </source>
</evidence>
<protein>
    <submittedName>
        <fullName evidence="10">Cysteine sulfinate desulfinase/cysteine desulfurase-like protein</fullName>
        <ecNumber evidence="10">2.8.1.7</ecNumber>
    </submittedName>
</protein>
<dbReference type="InterPro" id="IPR015424">
    <property type="entry name" value="PyrdxlP-dep_Trfase"/>
</dbReference>
<dbReference type="GO" id="GO:0031071">
    <property type="term" value="F:cysteine desulfurase activity"/>
    <property type="evidence" value="ECO:0007669"/>
    <property type="project" value="UniProtKB-EC"/>
</dbReference>
<evidence type="ECO:0000256" key="6">
    <source>
        <dbReference type="ARBA" id="ARBA00023004"/>
    </source>
</evidence>
<dbReference type="PANTHER" id="PTHR11601:SF34">
    <property type="entry name" value="CYSTEINE DESULFURASE"/>
    <property type="match status" value="1"/>
</dbReference>
<dbReference type="STRING" id="529884.Rhola_00005380"/>
<dbReference type="EC" id="2.8.1.7" evidence="10"/>
<dbReference type="InterPro" id="IPR000192">
    <property type="entry name" value="Aminotrans_V_dom"/>
</dbReference>
<evidence type="ECO:0000256" key="1">
    <source>
        <dbReference type="ARBA" id="ARBA00001933"/>
    </source>
</evidence>
<proteinExistence type="inferred from homology"/>
<evidence type="ECO:0000313" key="10">
    <source>
        <dbReference type="EMBL" id="AIC47354.1"/>
    </source>
</evidence>
<evidence type="ECO:0000256" key="4">
    <source>
        <dbReference type="ARBA" id="ARBA00022723"/>
    </source>
</evidence>
<dbReference type="PIRSF" id="PIRSF005572">
    <property type="entry name" value="NifS"/>
    <property type="match status" value="1"/>
</dbReference>
<dbReference type="Gene3D" id="3.40.640.10">
    <property type="entry name" value="Type I PLP-dependent aspartate aminotransferase-like (Major domain)"/>
    <property type="match status" value="1"/>
</dbReference>
<evidence type="ECO:0000256" key="7">
    <source>
        <dbReference type="ARBA" id="ARBA00023014"/>
    </source>
</evidence>
<keyword evidence="5" id="KW-0663">Pyridoxal phosphate</keyword>
<reference evidence="10 11" key="1">
    <citation type="journal article" date="2014" name="Int. J. Syst. Evol. Microbiol.">
        <title>Rhodoluna lacicola gen. nov., sp. nov., a planktonic freshwater bacterium with stream-lined genome.</title>
        <authorList>
            <person name="Hahn M."/>
            <person name="Schmidt J."/>
            <person name="Taipale S.J."/>
            <person name="Doolittle W.F."/>
            <person name="Koll U."/>
        </authorList>
    </citation>
    <scope>NUCLEOTIDE SEQUENCE [LARGE SCALE GENOMIC DNA]</scope>
    <source>
        <strain evidence="10 11">MWH-Ta8</strain>
    </source>
</reference>
<dbReference type="SUPFAM" id="SSF53383">
    <property type="entry name" value="PLP-dependent transferases"/>
    <property type="match status" value="1"/>
</dbReference>
<dbReference type="Pfam" id="PF00266">
    <property type="entry name" value="Aminotran_5"/>
    <property type="match status" value="1"/>
</dbReference>
<organism evidence="10 11">
    <name type="scientific">Rhodoluna lacicola</name>
    <dbReference type="NCBI Taxonomy" id="529884"/>
    <lineage>
        <taxon>Bacteria</taxon>
        <taxon>Bacillati</taxon>
        <taxon>Actinomycetota</taxon>
        <taxon>Actinomycetes</taxon>
        <taxon>Micrococcales</taxon>
        <taxon>Microbacteriaceae</taxon>
        <taxon>Luna cluster</taxon>
        <taxon>Luna-1 subcluster</taxon>
        <taxon>Rhodoluna</taxon>
    </lineage>
</organism>
<evidence type="ECO:0000256" key="5">
    <source>
        <dbReference type="ARBA" id="ARBA00022898"/>
    </source>
</evidence>
<keyword evidence="4" id="KW-0479">Metal-binding</keyword>
<evidence type="ECO:0000256" key="2">
    <source>
        <dbReference type="ARBA" id="ARBA00006490"/>
    </source>
</evidence>
<dbReference type="AlphaFoldDB" id="A0A060JM70"/>
<dbReference type="eggNOG" id="COG1104">
    <property type="taxonomic scope" value="Bacteria"/>
</dbReference>
<dbReference type="PATRIC" id="fig|529884.3.peg.515"/>
<dbReference type="RefSeq" id="WP_051636221.1">
    <property type="nucleotide sequence ID" value="NZ_CP007490.1"/>
</dbReference>
<keyword evidence="11" id="KW-1185">Reference proteome</keyword>
<keyword evidence="3 10" id="KW-0808">Transferase</keyword>
<keyword evidence="7" id="KW-0411">Iron-sulfur</keyword>
<dbReference type="EMBL" id="CP007490">
    <property type="protein sequence ID" value="AIC47354.1"/>
    <property type="molecule type" value="Genomic_DNA"/>
</dbReference>
<feature type="domain" description="Aminotransferase class V" evidence="9">
    <location>
        <begin position="3"/>
        <end position="370"/>
    </location>
</feature>
<sequence length="390" mass="41066">MAIYLDHAATTPMRPELIEGYLAQLQVVGNPSSVHGSGQKARRAVEDARDRLAVTLGCHRSEVLFTSGGTESNNLAIKGLFLQRFGEDPNRKMVITAGTEHHAGIDPVEWLESAEGAEAVWAPVDTMGVIDLDWLRDFLAKNAERVALISFMWVNNETGLVTPIAAITEMAGKYGIPVHSDAVAAFGHVPIIFKESGLATMAVSGHKLGAPVGVGALIAARAAKLAVTSHGGGQERGIRSGTLSSPLAYAFAEAAALAEAERDALHDRLESFKQQIVKAVLEIAPNANFTRGDKPGFAGIIHFTFPGCSGDSLLFLLDSAGVSVSTGSACRAGVAQASHVIMAMGRTEDEARGSLRISLGYTTTQSDVEGFITAFSGVYQRAVKAGLPSQ</sequence>
<evidence type="ECO:0000259" key="9">
    <source>
        <dbReference type="Pfam" id="PF00266"/>
    </source>
</evidence>
<dbReference type="HOGENOM" id="CLU_003433_0_0_11"/>
<dbReference type="PANTHER" id="PTHR11601">
    <property type="entry name" value="CYSTEINE DESULFURYLASE FAMILY MEMBER"/>
    <property type="match status" value="1"/>
</dbReference>
<evidence type="ECO:0000256" key="8">
    <source>
        <dbReference type="ARBA" id="ARBA00050776"/>
    </source>
</evidence>
<evidence type="ECO:0000256" key="3">
    <source>
        <dbReference type="ARBA" id="ARBA00022679"/>
    </source>
</evidence>
<dbReference type="OrthoDB" id="9808002at2"/>
<dbReference type="Gene3D" id="1.10.260.50">
    <property type="match status" value="1"/>
</dbReference>
<dbReference type="InterPro" id="IPR015422">
    <property type="entry name" value="PyrdxlP-dep_Trfase_small"/>
</dbReference>
<dbReference type="KEGG" id="rla:Rhola_00005380"/>
<gene>
    <name evidence="10" type="ORF">Rhola_00005380</name>
</gene>
<dbReference type="InterPro" id="IPR016454">
    <property type="entry name" value="Cysteine_dSase"/>
</dbReference>
<dbReference type="GO" id="GO:0051536">
    <property type="term" value="F:iron-sulfur cluster binding"/>
    <property type="evidence" value="ECO:0007669"/>
    <property type="project" value="UniProtKB-KW"/>
</dbReference>
<comment type="similarity">
    <text evidence="2">Belongs to the class-V pyridoxal-phosphate-dependent aminotransferase family. NifS/IscS subfamily.</text>
</comment>
<dbReference type="GO" id="GO:0046872">
    <property type="term" value="F:metal ion binding"/>
    <property type="evidence" value="ECO:0007669"/>
    <property type="project" value="UniProtKB-KW"/>
</dbReference>
<comment type="cofactor">
    <cofactor evidence="1">
        <name>pyridoxal 5'-phosphate</name>
        <dbReference type="ChEBI" id="CHEBI:597326"/>
    </cofactor>
</comment>
<dbReference type="Proteomes" id="UP000067708">
    <property type="component" value="Chromosome"/>
</dbReference>
<dbReference type="Gene3D" id="3.90.1150.10">
    <property type="entry name" value="Aspartate Aminotransferase, domain 1"/>
    <property type="match status" value="1"/>
</dbReference>
<accession>A0A060JM70</accession>